<dbReference type="Proteomes" id="UP001352533">
    <property type="component" value="Unassembled WGS sequence"/>
</dbReference>
<organism evidence="2 3">
    <name type="scientific">Avibacterium paragallinarum</name>
    <name type="common">Haemophilus gallinarum</name>
    <dbReference type="NCBI Taxonomy" id="728"/>
    <lineage>
        <taxon>Bacteria</taxon>
        <taxon>Pseudomonadati</taxon>
        <taxon>Pseudomonadota</taxon>
        <taxon>Gammaproteobacteria</taxon>
        <taxon>Pasteurellales</taxon>
        <taxon>Pasteurellaceae</taxon>
        <taxon>Avibacterium</taxon>
    </lineage>
</organism>
<dbReference type="InterPro" id="IPR011990">
    <property type="entry name" value="TPR-like_helical_dom_sf"/>
</dbReference>
<reference evidence="2 3" key="1">
    <citation type="journal article" date="2022" name="Front. Microbiol.">
        <title>Commensal bacteria contribute to the growth of multidrug-resistant Avibacterium paragallinarum in chickens.</title>
        <authorList>
            <person name="Zhu J."/>
            <person name="Chen Y."/>
            <person name="Wu Y."/>
            <person name="Wang Y."/>
            <person name="Zhu K."/>
        </authorList>
    </citation>
    <scope>NUCLEOTIDE SEQUENCE [LARGE SCALE GENOMIC DNA]</scope>
    <source>
        <strain evidence="2 3">AV12</strain>
    </source>
</reference>
<protein>
    <submittedName>
        <fullName evidence="2">SEL1-like repeat protein</fullName>
    </submittedName>
</protein>
<feature type="chain" id="PRO_5045254914" evidence="1">
    <location>
        <begin position="22"/>
        <end position="285"/>
    </location>
</feature>
<name>A0ABU7QQB6_AVIPA</name>
<comment type="caution">
    <text evidence="2">The sequence shown here is derived from an EMBL/GenBank/DDBJ whole genome shotgun (WGS) entry which is preliminary data.</text>
</comment>
<dbReference type="Pfam" id="PF08238">
    <property type="entry name" value="Sel1"/>
    <property type="match status" value="4"/>
</dbReference>
<evidence type="ECO:0000256" key="1">
    <source>
        <dbReference type="SAM" id="SignalP"/>
    </source>
</evidence>
<dbReference type="Gene3D" id="1.25.40.10">
    <property type="entry name" value="Tetratricopeptide repeat domain"/>
    <property type="match status" value="2"/>
</dbReference>
<gene>
    <name evidence="2" type="ORF">M5S25_06100</name>
</gene>
<keyword evidence="1" id="KW-0732">Signal</keyword>
<accession>A0ABU7QQB6</accession>
<dbReference type="SMART" id="SM00671">
    <property type="entry name" value="SEL1"/>
    <property type="match status" value="3"/>
</dbReference>
<keyword evidence="3" id="KW-1185">Reference proteome</keyword>
<dbReference type="InterPro" id="IPR006597">
    <property type="entry name" value="Sel1-like"/>
</dbReference>
<dbReference type="SUPFAM" id="SSF81901">
    <property type="entry name" value="HCP-like"/>
    <property type="match status" value="1"/>
</dbReference>
<sequence length="285" mass="32591">MKMRKTIIASVVLALSLNAVAVNEAKLEKAKKGDYWAMVGVALDYCKEGNYREAFYWQENVINHLRFKANATDEDKENLEFYMTRLAEGYASGTCDPYGEGKGKQLFLPDYRLAERWYSSLAFIKNPVSSHPYNAKYKLADIYFWGKGGIEKNLMLAKGYYKELAELSDDVIAEMAKKDELNSASIQETRGNARSRLAQMYYFGNNAPQDDELAYQWAEKAKQDGRSYGAKIQAVLLYEGRGTKQNKQEALRLMRAVCDGWGDESACNWYQDMKANRPLRREGEL</sequence>
<feature type="signal peptide" evidence="1">
    <location>
        <begin position="1"/>
        <end position="21"/>
    </location>
</feature>
<evidence type="ECO:0000313" key="3">
    <source>
        <dbReference type="Proteomes" id="UP001352533"/>
    </source>
</evidence>
<dbReference type="RefSeq" id="WP_194751286.1">
    <property type="nucleotide sequence ID" value="NZ_JACEWB010000010.1"/>
</dbReference>
<evidence type="ECO:0000313" key="2">
    <source>
        <dbReference type="EMBL" id="MEE6112768.1"/>
    </source>
</evidence>
<dbReference type="EMBL" id="JAMDKS010000010">
    <property type="protein sequence ID" value="MEE6112768.1"/>
    <property type="molecule type" value="Genomic_DNA"/>
</dbReference>
<proteinExistence type="predicted"/>